<evidence type="ECO:0000256" key="1">
    <source>
        <dbReference type="SAM" id="MobiDB-lite"/>
    </source>
</evidence>
<organism evidence="2 3">
    <name type="scientific">Funneliformis caledonium</name>
    <dbReference type="NCBI Taxonomy" id="1117310"/>
    <lineage>
        <taxon>Eukaryota</taxon>
        <taxon>Fungi</taxon>
        <taxon>Fungi incertae sedis</taxon>
        <taxon>Mucoromycota</taxon>
        <taxon>Glomeromycotina</taxon>
        <taxon>Glomeromycetes</taxon>
        <taxon>Glomerales</taxon>
        <taxon>Glomeraceae</taxon>
        <taxon>Funneliformis</taxon>
    </lineage>
</organism>
<reference evidence="2" key="1">
    <citation type="submission" date="2021-06" db="EMBL/GenBank/DDBJ databases">
        <authorList>
            <person name="Kallberg Y."/>
            <person name="Tangrot J."/>
            <person name="Rosling A."/>
        </authorList>
    </citation>
    <scope>NUCLEOTIDE SEQUENCE</scope>
    <source>
        <strain evidence="2">UK204</strain>
    </source>
</reference>
<evidence type="ECO:0000313" key="2">
    <source>
        <dbReference type="EMBL" id="CAG8621733.1"/>
    </source>
</evidence>
<accession>A0A9N9D0T2</accession>
<dbReference type="EMBL" id="CAJVPQ010003231">
    <property type="protein sequence ID" value="CAG8621733.1"/>
    <property type="molecule type" value="Genomic_DNA"/>
</dbReference>
<proteinExistence type="predicted"/>
<dbReference type="AlphaFoldDB" id="A0A9N9D0T2"/>
<dbReference type="Proteomes" id="UP000789570">
    <property type="component" value="Unassembled WGS sequence"/>
</dbReference>
<feature type="region of interest" description="Disordered" evidence="1">
    <location>
        <begin position="105"/>
        <end position="134"/>
    </location>
</feature>
<gene>
    <name evidence="2" type="ORF">FCALED_LOCUS9590</name>
</gene>
<protein>
    <submittedName>
        <fullName evidence="2">10731_t:CDS:1</fullName>
    </submittedName>
</protein>
<keyword evidence="3" id="KW-1185">Reference proteome</keyword>
<sequence length="182" mass="21657">LKKSASSKEVRHWKESEKVKQARNNLLNRMDKDNSNSPHLTYDQAEISFSKIYERMNKWESDPIVQKWLEYEENTKDNMIEHNGITENYDNELFYEEFIDQEDNVEDNISINSEDRKENTENTDSENDEKISSNKDDSKSWVICLLLVTEVIEEENDEGMIPLMRSVKHKLSLKELQYQIED</sequence>
<evidence type="ECO:0000313" key="3">
    <source>
        <dbReference type="Proteomes" id="UP000789570"/>
    </source>
</evidence>
<name>A0A9N9D0T2_9GLOM</name>
<dbReference type="OrthoDB" id="2421375at2759"/>
<comment type="caution">
    <text evidence="2">The sequence shown here is derived from an EMBL/GenBank/DDBJ whole genome shotgun (WGS) entry which is preliminary data.</text>
</comment>
<feature type="non-terminal residue" evidence="2">
    <location>
        <position position="182"/>
    </location>
</feature>